<keyword evidence="4" id="KW-1185">Reference proteome</keyword>
<organism evidence="3 4">
    <name type="scientific">Pseudoduganella guangdongensis</name>
    <dbReference type="NCBI Taxonomy" id="2692179"/>
    <lineage>
        <taxon>Bacteria</taxon>
        <taxon>Pseudomonadati</taxon>
        <taxon>Pseudomonadota</taxon>
        <taxon>Betaproteobacteria</taxon>
        <taxon>Burkholderiales</taxon>
        <taxon>Oxalobacteraceae</taxon>
        <taxon>Telluria group</taxon>
        <taxon>Pseudoduganella</taxon>
    </lineage>
</organism>
<dbReference type="EMBL" id="WWCJ01000002">
    <property type="protein sequence ID" value="MYN01024.1"/>
    <property type="molecule type" value="Genomic_DNA"/>
</dbReference>
<keyword evidence="1" id="KW-1133">Transmembrane helix</keyword>
<feature type="transmembrane region" description="Helical" evidence="1">
    <location>
        <begin position="12"/>
        <end position="34"/>
    </location>
</feature>
<evidence type="ECO:0000256" key="1">
    <source>
        <dbReference type="SAM" id="Phobius"/>
    </source>
</evidence>
<feature type="transmembrane region" description="Helical" evidence="1">
    <location>
        <begin position="189"/>
        <end position="209"/>
    </location>
</feature>
<dbReference type="Proteomes" id="UP000448575">
    <property type="component" value="Unassembled WGS sequence"/>
</dbReference>
<dbReference type="RefSeq" id="WP_161024052.1">
    <property type="nucleotide sequence ID" value="NZ_WWCJ01000002.1"/>
</dbReference>
<comment type="caution">
    <text evidence="3">The sequence shown here is derived from an EMBL/GenBank/DDBJ whole genome shotgun (WGS) entry which is preliminary data.</text>
</comment>
<protein>
    <submittedName>
        <fullName evidence="3">DUF3592 domain-containing protein</fullName>
    </submittedName>
</protein>
<accession>A0A6N9HBZ8</accession>
<name>A0A6N9HBZ8_9BURK</name>
<keyword evidence="1" id="KW-0812">Transmembrane</keyword>
<evidence type="ECO:0000259" key="2">
    <source>
        <dbReference type="Pfam" id="PF12158"/>
    </source>
</evidence>
<evidence type="ECO:0000313" key="4">
    <source>
        <dbReference type="Proteomes" id="UP000448575"/>
    </source>
</evidence>
<dbReference type="InterPro" id="IPR021994">
    <property type="entry name" value="DUF3592"/>
</dbReference>
<reference evidence="3 4" key="1">
    <citation type="submission" date="2019-12" db="EMBL/GenBank/DDBJ databases">
        <title>Novel species isolated from a subtropical stream in China.</title>
        <authorList>
            <person name="Lu H."/>
        </authorList>
    </citation>
    <scope>NUCLEOTIDE SEQUENCE [LARGE SCALE GENOMIC DNA]</scope>
    <source>
        <strain evidence="3 4">DS3</strain>
    </source>
</reference>
<sequence>MAQPTSIAGKVVVTLCLLLFGTVMGAVGIFGGLAQLHEQARNWTAARSYVPVPAQVESAYLDSQRGRKGGTTYRAKAEFSYTYQGRRYASNRVSFSDFSDNIGDFQHRVHGELRGALERGESVTLWVDPRAPASAVYDKTIRPGMVAIQLAFGILFPSVGLGCLYMVVHILRAGHRKPVAAPLVRPRGHGYHLMLCATLHLNSVGWTIAQPALEQLFGGHPAPVWPPLLFPAAGVAMIYFTWRRWTQPHLTGQPMLEVTGRSPLRGRIRFPPRTGLPSPSGQPMVPVSIDAAQLRERRIARKREFDTVWQQRVLDRTVARGTDVLEFEVNAPHLGARRWRITLHVDNRAVVFDLPNTI</sequence>
<proteinExistence type="predicted"/>
<dbReference type="Pfam" id="PF12158">
    <property type="entry name" value="DUF3592"/>
    <property type="match status" value="1"/>
</dbReference>
<gene>
    <name evidence="3" type="ORF">GTP41_02825</name>
</gene>
<evidence type="ECO:0000313" key="3">
    <source>
        <dbReference type="EMBL" id="MYN01024.1"/>
    </source>
</evidence>
<feature type="domain" description="DUF3592" evidence="2">
    <location>
        <begin position="52"/>
        <end position="140"/>
    </location>
</feature>
<keyword evidence="1" id="KW-0472">Membrane</keyword>
<feature type="transmembrane region" description="Helical" evidence="1">
    <location>
        <begin position="146"/>
        <end position="168"/>
    </location>
</feature>
<feature type="transmembrane region" description="Helical" evidence="1">
    <location>
        <begin position="224"/>
        <end position="242"/>
    </location>
</feature>
<dbReference type="AlphaFoldDB" id="A0A6N9HBZ8"/>